<feature type="domain" description="Methyltransferase" evidence="3">
    <location>
        <begin position="52"/>
        <end position="137"/>
    </location>
</feature>
<name>A0AAX3N2J7_9BACL</name>
<protein>
    <submittedName>
        <fullName evidence="4">Methyltransferase domain-containing protein</fullName>
    </submittedName>
</protein>
<keyword evidence="1 4" id="KW-0489">Methyltransferase</keyword>
<dbReference type="Proteomes" id="UP001220962">
    <property type="component" value="Chromosome"/>
</dbReference>
<evidence type="ECO:0000313" key="5">
    <source>
        <dbReference type="Proteomes" id="UP001220962"/>
    </source>
</evidence>
<accession>A0AAX3N2J7</accession>
<dbReference type="InterPro" id="IPR041698">
    <property type="entry name" value="Methyltransf_25"/>
</dbReference>
<proteinExistence type="predicted"/>
<gene>
    <name evidence="4" type="ORF">PUW23_03560</name>
</gene>
<dbReference type="SUPFAM" id="SSF53335">
    <property type="entry name" value="S-adenosyl-L-methionine-dependent methyltransferases"/>
    <property type="match status" value="2"/>
</dbReference>
<dbReference type="EMBL" id="CP118101">
    <property type="protein sequence ID" value="WDH83334.1"/>
    <property type="molecule type" value="Genomic_DNA"/>
</dbReference>
<dbReference type="PANTHER" id="PTHR43861:SF1">
    <property type="entry name" value="TRANS-ACONITATE 2-METHYLTRANSFERASE"/>
    <property type="match status" value="1"/>
</dbReference>
<dbReference type="AlphaFoldDB" id="A0AAX3N2J7"/>
<dbReference type="GO" id="GO:0032259">
    <property type="term" value="P:methylation"/>
    <property type="evidence" value="ECO:0007669"/>
    <property type="project" value="UniProtKB-KW"/>
</dbReference>
<dbReference type="RefSeq" id="WP_274359469.1">
    <property type="nucleotide sequence ID" value="NZ_CP118101.1"/>
</dbReference>
<evidence type="ECO:0000256" key="2">
    <source>
        <dbReference type="ARBA" id="ARBA00022679"/>
    </source>
</evidence>
<keyword evidence="2" id="KW-0808">Transferase</keyword>
<dbReference type="Gene3D" id="3.40.50.150">
    <property type="entry name" value="Vaccinia Virus protein VP39"/>
    <property type="match status" value="2"/>
</dbReference>
<evidence type="ECO:0000259" key="3">
    <source>
        <dbReference type="Pfam" id="PF13649"/>
    </source>
</evidence>
<sequence length="432" mass="48132">MASDIYEEILQSHCSLFDANAREYEQRTQAAYSKYLQSFADSFLDQLKGRRIADLGCGPGRDLGYFISHGYDAVGIDGSQGMIELCRSKGLPVLHHDFLSVDFEPASLDGVWAYTSFTLVPKSVFREMLSRLSRMLKSPDGIAAFGMIAGNGEGWKQDHKYGGVRRYVARYSRAELESILLDYFGSVWIEEVADPEKPERVYLHALCRNTAVSAPSAAGQAAKRLFNSFASVYEQRTQTGIALLEDDRRVFAERVGSGGRILDVGAGPGRDAKLFMDCGLRPVCVDISEANVELCASKGLEAVVGDIAELDRLFEPQSFDGIWANCSVTNWIPKKALKDVLRQLKSLAKPGAPIFIGSVLGGFQGWEADNKYDGLPRYNTHWKREELKDVLQELGEPFYSRHIPAEQSLRKAYLNTIHLVSNRSLNLEKSFE</sequence>
<dbReference type="GO" id="GO:0008168">
    <property type="term" value="F:methyltransferase activity"/>
    <property type="evidence" value="ECO:0007669"/>
    <property type="project" value="UniProtKB-KW"/>
</dbReference>
<dbReference type="Pfam" id="PF13649">
    <property type="entry name" value="Methyltransf_25"/>
    <property type="match status" value="2"/>
</dbReference>
<evidence type="ECO:0000256" key="1">
    <source>
        <dbReference type="ARBA" id="ARBA00022603"/>
    </source>
</evidence>
<feature type="domain" description="Methyltransferase" evidence="3">
    <location>
        <begin position="261"/>
        <end position="351"/>
    </location>
</feature>
<reference evidence="4" key="1">
    <citation type="submission" date="2023-02" db="EMBL/GenBank/DDBJ databases">
        <title>Pathogen: clinical or host-associated sample.</title>
        <authorList>
            <person name="Hergert J."/>
            <person name="Casey R."/>
            <person name="Wagner J."/>
            <person name="Young E.L."/>
            <person name="Oakeson K.F."/>
        </authorList>
    </citation>
    <scope>NUCLEOTIDE SEQUENCE</scope>
    <source>
        <strain evidence="4">2022CK-00830</strain>
    </source>
</reference>
<dbReference type="CDD" id="cd02440">
    <property type="entry name" value="AdoMet_MTases"/>
    <property type="match status" value="2"/>
</dbReference>
<dbReference type="PANTHER" id="PTHR43861">
    <property type="entry name" value="TRANS-ACONITATE 2-METHYLTRANSFERASE-RELATED"/>
    <property type="match status" value="1"/>
</dbReference>
<dbReference type="InterPro" id="IPR029063">
    <property type="entry name" value="SAM-dependent_MTases_sf"/>
</dbReference>
<organism evidence="4 5">
    <name type="scientific">Paenibacillus urinalis</name>
    <dbReference type="NCBI Taxonomy" id="521520"/>
    <lineage>
        <taxon>Bacteria</taxon>
        <taxon>Bacillati</taxon>
        <taxon>Bacillota</taxon>
        <taxon>Bacilli</taxon>
        <taxon>Bacillales</taxon>
        <taxon>Paenibacillaceae</taxon>
        <taxon>Paenibacillus</taxon>
    </lineage>
</organism>
<evidence type="ECO:0000313" key="4">
    <source>
        <dbReference type="EMBL" id="WDH83334.1"/>
    </source>
</evidence>